<gene>
    <name evidence="3" type="ORF">QSP1433_LOCUS11617</name>
</gene>
<proteinExistence type="predicted"/>
<protein>
    <submittedName>
        <fullName evidence="3">Uncharacterized protein</fullName>
    </submittedName>
</protein>
<feature type="region of interest" description="Disordered" evidence="1">
    <location>
        <begin position="257"/>
        <end position="277"/>
    </location>
</feature>
<feature type="transmembrane region" description="Helical" evidence="2">
    <location>
        <begin position="349"/>
        <end position="370"/>
    </location>
</feature>
<feature type="transmembrane region" description="Helical" evidence="2">
    <location>
        <begin position="186"/>
        <end position="206"/>
    </location>
</feature>
<keyword evidence="2" id="KW-0472">Membrane</keyword>
<feature type="transmembrane region" description="Helical" evidence="2">
    <location>
        <begin position="212"/>
        <end position="231"/>
    </location>
</feature>
<accession>A0A7S2S901</accession>
<feature type="region of interest" description="Disordered" evidence="1">
    <location>
        <begin position="396"/>
        <end position="423"/>
    </location>
</feature>
<dbReference type="EMBL" id="HBHK01018338">
    <property type="protein sequence ID" value="CAD9693166.1"/>
    <property type="molecule type" value="Transcribed_RNA"/>
</dbReference>
<keyword evidence="2" id="KW-1133">Transmembrane helix</keyword>
<dbReference type="AlphaFoldDB" id="A0A7S2S901"/>
<feature type="transmembrane region" description="Helical" evidence="2">
    <location>
        <begin position="148"/>
        <end position="174"/>
    </location>
</feature>
<evidence type="ECO:0000256" key="1">
    <source>
        <dbReference type="SAM" id="MobiDB-lite"/>
    </source>
</evidence>
<keyword evidence="2" id="KW-0812">Transmembrane</keyword>
<organism evidence="3">
    <name type="scientific">Mucochytrium quahogii</name>
    <dbReference type="NCBI Taxonomy" id="96639"/>
    <lineage>
        <taxon>Eukaryota</taxon>
        <taxon>Sar</taxon>
        <taxon>Stramenopiles</taxon>
        <taxon>Bigyra</taxon>
        <taxon>Labyrinthulomycetes</taxon>
        <taxon>Thraustochytrida</taxon>
        <taxon>Thraustochytriidae</taxon>
        <taxon>Mucochytrium</taxon>
    </lineage>
</organism>
<evidence type="ECO:0000256" key="2">
    <source>
        <dbReference type="SAM" id="Phobius"/>
    </source>
</evidence>
<reference evidence="3" key="1">
    <citation type="submission" date="2021-01" db="EMBL/GenBank/DDBJ databases">
        <authorList>
            <person name="Corre E."/>
            <person name="Pelletier E."/>
            <person name="Niang G."/>
            <person name="Scheremetjew M."/>
            <person name="Finn R."/>
            <person name="Kale V."/>
            <person name="Holt S."/>
            <person name="Cochrane G."/>
            <person name="Meng A."/>
            <person name="Brown T."/>
            <person name="Cohen L."/>
        </authorList>
    </citation>
    <scope>NUCLEOTIDE SEQUENCE</scope>
    <source>
        <strain evidence="3">NY070348D</strain>
    </source>
</reference>
<sequence>MASCDNDLECPSMMNCYKNVSWDEETNIHGKCYCLTDFGWVGETCTGLGPGSVMMLAMSFIFAVLLFFMLASVCRDMSRTFTRSEFRKTSRDLAATIIYVLLAGIFLFTYKVNEIVTVFTPTNLIVAYKDGEPFRTHRLYDTRYYNSIAVAGSIATALALFRVGLLWIQLAAAAKSMQKVDHQIKLYRYCTLTFEIVFVLSQIPLISMGLFALSYFVAMPFLICVVCLFFWGRINIINVLSSASKIEEDSNQLQMKYSQNESSNNTGEDSMQTSRGSSLGKFSIASFRFKRRATPKSSVSDVIRFIKLSSTCLIVLSILYICCGVAYALTNSTIINPMGKRNFSPYNAIGLYPLFRELLFAFVILVVLAIERFTHRSVKNLHKTWNAASSTGSTQQFTEETVYDDTSPEKTGHSKSNQDLELV</sequence>
<feature type="transmembrane region" description="Helical" evidence="2">
    <location>
        <begin position="305"/>
        <end position="329"/>
    </location>
</feature>
<evidence type="ECO:0000313" key="3">
    <source>
        <dbReference type="EMBL" id="CAD9693166.1"/>
    </source>
</evidence>
<feature type="transmembrane region" description="Helical" evidence="2">
    <location>
        <begin position="93"/>
        <end position="110"/>
    </location>
</feature>
<feature type="compositionally biased region" description="Basic and acidic residues" evidence="1">
    <location>
        <begin position="407"/>
        <end position="423"/>
    </location>
</feature>
<feature type="transmembrane region" description="Helical" evidence="2">
    <location>
        <begin position="53"/>
        <end position="73"/>
    </location>
</feature>
<name>A0A7S2S901_9STRA</name>